<dbReference type="AlphaFoldDB" id="A0AAV1I8T2"/>
<reference evidence="3 4" key="1">
    <citation type="submission" date="2023-10" db="EMBL/GenBank/DDBJ databases">
        <authorList>
            <person name="Maclean D."/>
            <person name="Macfadyen A."/>
        </authorList>
    </citation>
    <scope>NUCLEOTIDE SEQUENCE [LARGE SCALE GENOMIC DNA]</scope>
</reference>
<organism evidence="3 4">
    <name type="scientific">Coccomyxa viridis</name>
    <dbReference type="NCBI Taxonomy" id="1274662"/>
    <lineage>
        <taxon>Eukaryota</taxon>
        <taxon>Viridiplantae</taxon>
        <taxon>Chlorophyta</taxon>
        <taxon>core chlorophytes</taxon>
        <taxon>Trebouxiophyceae</taxon>
        <taxon>Trebouxiophyceae incertae sedis</taxon>
        <taxon>Coccomyxaceae</taxon>
        <taxon>Coccomyxa</taxon>
    </lineage>
</organism>
<evidence type="ECO:0000256" key="1">
    <source>
        <dbReference type="SAM" id="MobiDB-lite"/>
    </source>
</evidence>
<sequence length="450" mass="45133">MSRAGICLLLLSGVLCAEASENDHAPARKGRSLHFFLPPFGLGAIGHWAGFQQQPVIEQRPAVQAAPVQPQPVTPSPIPTPISSPPPSPILSPPLPTPAYSPPPPSPVASPPPPSPNYNPPPPSPVASPPPPAPSYSPPSPSPAVSPPPPSPAYSPSPPSPIASPPPPSPVYSPPPSPTMSASPSATALLTSSLAPAPGNAGGTAAGTKAGVVSGVRQGDTDAAAHAIANAPPEGQGASDALGQLYNEANNTGLESDLAKKITDTMAQASRFNLDAAARAFYNGASKGGPSADAMALAVARAFIGGGDEATQFVQTIQRAIQLHNCSDGLQATLAEAQSLASSQAGDAGAAAFSDAVYNYTAVRMCLGGRAMQAENAAAGKPLNPQPPPPPPLSGALLPSSNTPVSLSGSGMPNGQPSQAPSMQQGTRTLLRHTSSQVGDIAPQVYLEYS</sequence>
<keyword evidence="4" id="KW-1185">Reference proteome</keyword>
<evidence type="ECO:0000256" key="2">
    <source>
        <dbReference type="SAM" id="SignalP"/>
    </source>
</evidence>
<evidence type="ECO:0000313" key="3">
    <source>
        <dbReference type="EMBL" id="CAK0783112.1"/>
    </source>
</evidence>
<dbReference type="PRINTS" id="PR01217">
    <property type="entry name" value="PRICHEXTENSN"/>
</dbReference>
<gene>
    <name evidence="3" type="ORF">CVIRNUC_006307</name>
</gene>
<feature type="region of interest" description="Disordered" evidence="1">
    <location>
        <begin position="60"/>
        <end position="186"/>
    </location>
</feature>
<proteinExistence type="predicted"/>
<dbReference type="Proteomes" id="UP001314263">
    <property type="component" value="Unassembled WGS sequence"/>
</dbReference>
<feature type="chain" id="PRO_5043740610" description="Extracellular protein" evidence="2">
    <location>
        <begin position="20"/>
        <end position="450"/>
    </location>
</feature>
<accession>A0AAV1I8T2</accession>
<feature type="compositionally biased region" description="Polar residues" evidence="1">
    <location>
        <begin position="402"/>
        <end position="436"/>
    </location>
</feature>
<feature type="signal peptide" evidence="2">
    <location>
        <begin position="1"/>
        <end position="19"/>
    </location>
</feature>
<protein>
    <recommendedName>
        <fullName evidence="5">Extracellular protein</fullName>
    </recommendedName>
</protein>
<keyword evidence="2" id="KW-0732">Signal</keyword>
<dbReference type="EMBL" id="CAUYUE010000008">
    <property type="protein sequence ID" value="CAK0783112.1"/>
    <property type="molecule type" value="Genomic_DNA"/>
</dbReference>
<comment type="caution">
    <text evidence="3">The sequence shown here is derived from an EMBL/GenBank/DDBJ whole genome shotgun (WGS) entry which is preliminary data.</text>
</comment>
<name>A0AAV1I8T2_9CHLO</name>
<evidence type="ECO:0008006" key="5">
    <source>
        <dbReference type="Google" id="ProtNLM"/>
    </source>
</evidence>
<feature type="region of interest" description="Disordered" evidence="1">
    <location>
        <begin position="379"/>
        <end position="436"/>
    </location>
</feature>
<feature type="compositionally biased region" description="Pro residues" evidence="1">
    <location>
        <begin position="384"/>
        <end position="393"/>
    </location>
</feature>
<evidence type="ECO:0000313" key="4">
    <source>
        <dbReference type="Proteomes" id="UP001314263"/>
    </source>
</evidence>
<feature type="compositionally biased region" description="Pro residues" evidence="1">
    <location>
        <begin position="69"/>
        <end position="178"/>
    </location>
</feature>